<dbReference type="EMBL" id="DS999641">
    <property type="protein sequence ID" value="EFE66549.2"/>
    <property type="molecule type" value="Genomic_DNA"/>
</dbReference>
<sequence length="61" mass="7018">MCRDDLCRLHPLRPPHHPQRPLYRQVMRAFLAAEERFAVHLRPEDGYAALDAGSRPAEPEG</sequence>
<gene>
    <name evidence="1" type="ORF">SSFG_01798</name>
</gene>
<dbReference type="Proteomes" id="UP000003824">
    <property type="component" value="Unassembled WGS sequence"/>
</dbReference>
<proteinExistence type="predicted"/>
<reference evidence="2" key="1">
    <citation type="submission" date="2008-12" db="EMBL/GenBank/DDBJ databases">
        <title>Annotation of Streptomyces ghanaensis ATCC 14672.</title>
        <authorList>
            <consortium name="The Broad Institute Genome Sequencing Platform"/>
            <consortium name="Broad Institute Microbial Sequencing Center"/>
            <person name="Fischbach M."/>
            <person name="Ward D."/>
            <person name="Young S."/>
            <person name="Kodira C.D."/>
            <person name="Zeng Q."/>
            <person name="Koehrsen M."/>
            <person name="Godfrey P."/>
            <person name="Alvarado L."/>
            <person name="Berlin A.M."/>
            <person name="Borenstein D."/>
            <person name="Chen Z."/>
            <person name="Engels R."/>
            <person name="Freedman E."/>
            <person name="Gellesch M."/>
            <person name="Goldberg J."/>
            <person name="Griggs A."/>
            <person name="Gujja S."/>
            <person name="Heiman D.I."/>
            <person name="Hepburn T.A."/>
            <person name="Howarth C."/>
            <person name="Jen D."/>
            <person name="Larson L."/>
            <person name="Lewis B."/>
            <person name="Mehta T."/>
            <person name="Park D."/>
            <person name="Pearson M."/>
            <person name="Roberts A."/>
            <person name="Saif S."/>
            <person name="Shea T.D."/>
            <person name="Shenoy N."/>
            <person name="Sisk P."/>
            <person name="Stolte C."/>
            <person name="Sykes S.N."/>
            <person name="Walk T."/>
            <person name="White J."/>
            <person name="Yandava C."/>
            <person name="Straight P."/>
            <person name="Clardy J."/>
            <person name="Hung D."/>
            <person name="Kolter R."/>
            <person name="Mekalanos J."/>
            <person name="Walker S."/>
            <person name="Walsh C.T."/>
            <person name="Wieland B.L.C."/>
            <person name="Ilzarbe M."/>
            <person name="Galagan J."/>
            <person name="Nusbaum C."/>
            <person name="Birren B."/>
        </authorList>
    </citation>
    <scope>NUCLEOTIDE SEQUENCE [LARGE SCALE GENOMIC DNA]</scope>
    <source>
        <strain evidence="2">ATCC 14672 / DSM 40746 / JCM 4963 / KCTC 9882 / NRRL B-12104 / FH 1290</strain>
    </source>
</reference>
<protein>
    <submittedName>
        <fullName evidence="1">Predicted protein</fullName>
    </submittedName>
</protein>
<evidence type="ECO:0000313" key="2">
    <source>
        <dbReference type="Proteomes" id="UP000003824"/>
    </source>
</evidence>
<organism evidence="1 2">
    <name type="scientific">Streptomyces viridosporus (strain ATCC 14672 / DSM 40746 / JCM 4963 / KCTC 9882 / NRRL B-12104 / FH 1290)</name>
    <name type="common">Streptomyces ghanaensis</name>
    <dbReference type="NCBI Taxonomy" id="566461"/>
    <lineage>
        <taxon>Bacteria</taxon>
        <taxon>Bacillati</taxon>
        <taxon>Actinomycetota</taxon>
        <taxon>Actinomycetes</taxon>
        <taxon>Kitasatosporales</taxon>
        <taxon>Streptomycetaceae</taxon>
        <taxon>Streptomyces</taxon>
    </lineage>
</organism>
<dbReference type="AlphaFoldDB" id="D5ZRN6"/>
<evidence type="ECO:0000313" key="1">
    <source>
        <dbReference type="EMBL" id="EFE66549.2"/>
    </source>
</evidence>
<name>D5ZRN6_STRV1</name>
<accession>D5ZRN6</accession>